<evidence type="ECO:0000313" key="3">
    <source>
        <dbReference type="Proteomes" id="UP000004169"/>
    </source>
</evidence>
<gene>
    <name evidence="2" type="ORF">PHAMO_470004</name>
</gene>
<evidence type="ECO:0000313" key="2">
    <source>
        <dbReference type="EMBL" id="CCG42754.1"/>
    </source>
</evidence>
<dbReference type="AlphaFoldDB" id="H8FWL6"/>
<accession>H8FWL6</accession>
<comment type="caution">
    <text evidence="2">The sequence shown here is derived from an EMBL/GenBank/DDBJ whole genome shotgun (WGS) entry which is preliminary data.</text>
</comment>
<reference evidence="2 3" key="1">
    <citation type="journal article" date="2012" name="J. Bacteriol.">
        <title>Draft Genome Sequence of the Purple Photosynthetic Bacterium Phaeospirillum molischianum DSM120, a Particularly Versatile Bacterium.</title>
        <authorList>
            <person name="Duquesne K."/>
            <person name="Prima V."/>
            <person name="Ji B."/>
            <person name="Rouy Z."/>
            <person name="Medigue C."/>
            <person name="Talla E."/>
            <person name="Sturgis J.N."/>
        </authorList>
    </citation>
    <scope>NUCLEOTIDE SEQUENCE [LARGE SCALE GENOMIC DNA]</scope>
    <source>
        <strain evidence="3">DSM120</strain>
    </source>
</reference>
<proteinExistence type="predicted"/>
<sequence length="273" mass="29741">MARRRKVLGTVTALACMVAVHAYAYDEKTGIDEYRVECPAFWYGPNGLTKPLTYALEWLGPFEAISAPDFDISRAPFGGLLIDCAYGDKDNLSPFRITVQVPGKARVCFSKGHGAKPGQTKGFVCLTKVDDGGFLGPVKMFVAEPVSRRTRLSGFGLRTSKADVFAVAERDGWSILGQSDEDLSLTREGRDIRILMGADGLTREIIEIISDDPTLRSALCDGVVTRFGLRRRWPQGDDVWPSFSDPGVTIEIHKNAKGMASGVHLIDGAAKAK</sequence>
<feature type="chain" id="PRO_5003611800" evidence="1">
    <location>
        <begin position="25"/>
        <end position="273"/>
    </location>
</feature>
<keyword evidence="3" id="KW-1185">Reference proteome</keyword>
<dbReference type="EMBL" id="CAHP01000042">
    <property type="protein sequence ID" value="CCG42754.1"/>
    <property type="molecule type" value="Genomic_DNA"/>
</dbReference>
<organism evidence="2 3">
    <name type="scientific">Magnetospirillum molischianum DSM 120</name>
    <dbReference type="NCBI Taxonomy" id="1150626"/>
    <lineage>
        <taxon>Bacteria</taxon>
        <taxon>Pseudomonadati</taxon>
        <taxon>Pseudomonadota</taxon>
        <taxon>Alphaproteobacteria</taxon>
        <taxon>Rhodospirillales</taxon>
        <taxon>Rhodospirillaceae</taxon>
        <taxon>Magnetospirillum</taxon>
    </lineage>
</organism>
<keyword evidence="1" id="KW-0732">Signal</keyword>
<dbReference type="Proteomes" id="UP000004169">
    <property type="component" value="Unassembled WGS sequence"/>
</dbReference>
<protein>
    <submittedName>
        <fullName evidence="2">Uncharacterized protein</fullName>
    </submittedName>
</protein>
<evidence type="ECO:0000256" key="1">
    <source>
        <dbReference type="SAM" id="SignalP"/>
    </source>
</evidence>
<feature type="signal peptide" evidence="1">
    <location>
        <begin position="1"/>
        <end position="24"/>
    </location>
</feature>
<dbReference type="STRING" id="1150626.PHAMO_470004"/>
<name>H8FWL6_MAGML</name>